<feature type="domain" description="Aldehyde dehydrogenase" evidence="2">
    <location>
        <begin position="30"/>
        <end position="472"/>
    </location>
</feature>
<sequence length="486" mass="52674">MTSKFQELKSMKIVPLLIDGKQFPSTSQIFVVFSNKLQRELFLAESADAAAATAAADAASKAFKTWKHTPWTTRRDILLRTADIIQQREDDLKEMMCSETSCTSSYAAFQIEFVISCIREIASRISSMVGEVPNMASPDTIGFIFREALGPILLIAPWNTPIILAGRSLASIIGAGCSVVFKASELSPKTHHMLAEAFIESGVPSGVINVIQTSREDAAVVTETLIAHRAIRKIEFIGSAGVGSKIAQVAAKYLKPVLMEMGDKAAAIILEDANMEQAAATCIFGAYMHHGQICYGTERIILMKSIADDFITILKKKASAFDVGLPVTAAMAKGSHDKLLDARSKGAKFLLGGPQYNEKNALVPTIVTGITKDMVMWNQETFGPSVAVFIVNNDEEAIDLVNDTPYGFSTSIHTTDLTRALNISKELEVGQVQVNANTVYGEANLPCGGIKSTGWGAMNSRWGLEEFTRLKTFTASMSSHKNFASH</sequence>
<reference evidence="3 4" key="1">
    <citation type="submission" date="2016-04" db="EMBL/GenBank/DDBJ databases">
        <title>A degradative enzymes factory behind the ericoid mycorrhizal symbiosis.</title>
        <authorList>
            <consortium name="DOE Joint Genome Institute"/>
            <person name="Martino E."/>
            <person name="Morin E."/>
            <person name="Grelet G."/>
            <person name="Kuo A."/>
            <person name="Kohler A."/>
            <person name="Daghino S."/>
            <person name="Barry K."/>
            <person name="Choi C."/>
            <person name="Cichocki N."/>
            <person name="Clum A."/>
            <person name="Copeland A."/>
            <person name="Hainaut M."/>
            <person name="Haridas S."/>
            <person name="Labutti K."/>
            <person name="Lindquist E."/>
            <person name="Lipzen A."/>
            <person name="Khouja H.-R."/>
            <person name="Murat C."/>
            <person name="Ohm R."/>
            <person name="Olson A."/>
            <person name="Spatafora J."/>
            <person name="Veneault-Fourrey C."/>
            <person name="Henrissat B."/>
            <person name="Grigoriev I."/>
            <person name="Martin F."/>
            <person name="Perotto S."/>
        </authorList>
    </citation>
    <scope>NUCLEOTIDE SEQUENCE [LARGE SCALE GENOMIC DNA]</scope>
    <source>
        <strain evidence="3 4">F</strain>
    </source>
</reference>
<evidence type="ECO:0000259" key="2">
    <source>
        <dbReference type="Pfam" id="PF00171"/>
    </source>
</evidence>
<dbReference type="InterPro" id="IPR050740">
    <property type="entry name" value="Aldehyde_DH_Superfamily"/>
</dbReference>
<dbReference type="InterPro" id="IPR015590">
    <property type="entry name" value="Aldehyde_DH_dom"/>
</dbReference>
<dbReference type="Pfam" id="PF00171">
    <property type="entry name" value="Aldedh"/>
    <property type="match status" value="1"/>
</dbReference>
<feature type="non-terminal residue" evidence="3">
    <location>
        <position position="1"/>
    </location>
</feature>
<dbReference type="OrthoDB" id="310895at2759"/>
<accession>A0A2J6RJY5</accession>
<dbReference type="InterPro" id="IPR016162">
    <property type="entry name" value="Ald_DH_N"/>
</dbReference>
<gene>
    <name evidence="3" type="ORF">L207DRAFT_461357</name>
</gene>
<dbReference type="InterPro" id="IPR016163">
    <property type="entry name" value="Ald_DH_C"/>
</dbReference>
<proteinExistence type="predicted"/>
<dbReference type="InterPro" id="IPR016161">
    <property type="entry name" value="Ald_DH/histidinol_DH"/>
</dbReference>
<name>A0A2J6RJY5_HYAVF</name>
<dbReference type="Gene3D" id="3.40.605.10">
    <property type="entry name" value="Aldehyde Dehydrogenase, Chain A, domain 1"/>
    <property type="match status" value="1"/>
</dbReference>
<keyword evidence="4" id="KW-1185">Reference proteome</keyword>
<keyword evidence="1" id="KW-0560">Oxidoreductase</keyword>
<dbReference type="GO" id="GO:0004777">
    <property type="term" value="F:succinate-semialdehyde dehydrogenase (NAD+) activity"/>
    <property type="evidence" value="ECO:0007669"/>
    <property type="project" value="TreeGrafter"/>
</dbReference>
<evidence type="ECO:0000313" key="4">
    <source>
        <dbReference type="Proteomes" id="UP000235786"/>
    </source>
</evidence>
<organism evidence="3 4">
    <name type="scientific">Hyaloscypha variabilis (strain UAMH 11265 / GT02V1 / F)</name>
    <name type="common">Meliniomyces variabilis</name>
    <dbReference type="NCBI Taxonomy" id="1149755"/>
    <lineage>
        <taxon>Eukaryota</taxon>
        <taxon>Fungi</taxon>
        <taxon>Dikarya</taxon>
        <taxon>Ascomycota</taxon>
        <taxon>Pezizomycotina</taxon>
        <taxon>Leotiomycetes</taxon>
        <taxon>Helotiales</taxon>
        <taxon>Hyaloscyphaceae</taxon>
        <taxon>Hyaloscypha</taxon>
        <taxon>Hyaloscypha variabilis</taxon>
    </lineage>
</organism>
<dbReference type="AlphaFoldDB" id="A0A2J6RJY5"/>
<evidence type="ECO:0000313" key="3">
    <source>
        <dbReference type="EMBL" id="PMD38822.1"/>
    </source>
</evidence>
<dbReference type="Gene3D" id="3.40.309.10">
    <property type="entry name" value="Aldehyde Dehydrogenase, Chain A, domain 2"/>
    <property type="match status" value="1"/>
</dbReference>
<protein>
    <submittedName>
        <fullName evidence="3">ALDH-like protein</fullName>
    </submittedName>
</protein>
<evidence type="ECO:0000256" key="1">
    <source>
        <dbReference type="ARBA" id="ARBA00023002"/>
    </source>
</evidence>
<dbReference type="SUPFAM" id="SSF53720">
    <property type="entry name" value="ALDH-like"/>
    <property type="match status" value="1"/>
</dbReference>
<dbReference type="PANTHER" id="PTHR43353">
    <property type="entry name" value="SUCCINATE-SEMIALDEHYDE DEHYDROGENASE, MITOCHONDRIAL"/>
    <property type="match status" value="1"/>
</dbReference>
<dbReference type="Proteomes" id="UP000235786">
    <property type="component" value="Unassembled WGS sequence"/>
</dbReference>
<dbReference type="PANTHER" id="PTHR43353:SF6">
    <property type="entry name" value="CYTOPLASMIC ALDEHYDE DEHYDROGENASE (EUROFUNG)"/>
    <property type="match status" value="1"/>
</dbReference>
<dbReference type="GO" id="GO:0009450">
    <property type="term" value="P:gamma-aminobutyric acid catabolic process"/>
    <property type="evidence" value="ECO:0007669"/>
    <property type="project" value="TreeGrafter"/>
</dbReference>
<dbReference type="EMBL" id="KZ613947">
    <property type="protein sequence ID" value="PMD38822.1"/>
    <property type="molecule type" value="Genomic_DNA"/>
</dbReference>
<dbReference type="STRING" id="1149755.A0A2J6RJY5"/>